<keyword evidence="5 6" id="KW-0472">Membrane</keyword>
<dbReference type="PANTHER" id="PTHR31632">
    <property type="entry name" value="IRON TRANSPORTER FTH1"/>
    <property type="match status" value="1"/>
</dbReference>
<feature type="transmembrane region" description="Helical" evidence="6">
    <location>
        <begin position="69"/>
        <end position="90"/>
    </location>
</feature>
<dbReference type="GO" id="GO:0033573">
    <property type="term" value="C:high-affinity iron permease complex"/>
    <property type="evidence" value="ECO:0007669"/>
    <property type="project" value="InterPro"/>
</dbReference>
<gene>
    <name evidence="7" type="ORF">C7B64_11350</name>
</gene>
<feature type="transmembrane region" description="Helical" evidence="6">
    <location>
        <begin position="102"/>
        <end position="125"/>
    </location>
</feature>
<evidence type="ECO:0000256" key="4">
    <source>
        <dbReference type="ARBA" id="ARBA00022989"/>
    </source>
</evidence>
<feature type="transmembrane region" description="Helical" evidence="6">
    <location>
        <begin position="178"/>
        <end position="196"/>
    </location>
</feature>
<dbReference type="GO" id="GO:0015093">
    <property type="term" value="F:ferrous iron transmembrane transporter activity"/>
    <property type="evidence" value="ECO:0007669"/>
    <property type="project" value="TreeGrafter"/>
</dbReference>
<comment type="similarity">
    <text evidence="2">Belongs to the oxidase-dependent Fe transporter (OFeT) (TC 9.A.10.1) family.</text>
</comment>
<evidence type="ECO:0000256" key="3">
    <source>
        <dbReference type="ARBA" id="ARBA00022692"/>
    </source>
</evidence>
<feature type="transmembrane region" description="Helical" evidence="6">
    <location>
        <begin position="137"/>
        <end position="157"/>
    </location>
</feature>
<dbReference type="Proteomes" id="UP000238762">
    <property type="component" value="Unassembled WGS sequence"/>
</dbReference>
<protein>
    <submittedName>
        <fullName evidence="7">Iron permease</fullName>
    </submittedName>
</protein>
<keyword evidence="8" id="KW-1185">Reference proteome</keyword>
<organism evidence="7 8">
    <name type="scientific">Merismopedia glauca CCAP 1448/3</name>
    <dbReference type="NCBI Taxonomy" id="1296344"/>
    <lineage>
        <taxon>Bacteria</taxon>
        <taxon>Bacillati</taxon>
        <taxon>Cyanobacteriota</taxon>
        <taxon>Cyanophyceae</taxon>
        <taxon>Synechococcales</taxon>
        <taxon>Merismopediaceae</taxon>
        <taxon>Merismopedia</taxon>
    </lineage>
</organism>
<dbReference type="AlphaFoldDB" id="A0A2T1C3G3"/>
<evidence type="ECO:0000256" key="2">
    <source>
        <dbReference type="ARBA" id="ARBA00008333"/>
    </source>
</evidence>
<evidence type="ECO:0000256" key="6">
    <source>
        <dbReference type="SAM" id="Phobius"/>
    </source>
</evidence>
<proteinExistence type="inferred from homology"/>
<name>A0A2T1C3G3_9CYAN</name>
<accession>A0A2T1C3G3</accession>
<feature type="transmembrane region" description="Helical" evidence="6">
    <location>
        <begin position="247"/>
        <end position="270"/>
    </location>
</feature>
<keyword evidence="4 6" id="KW-1133">Transmembrane helix</keyword>
<dbReference type="Pfam" id="PF03239">
    <property type="entry name" value="FTR1"/>
    <property type="match status" value="1"/>
</dbReference>
<comment type="caution">
    <text evidence="7">The sequence shown here is derived from an EMBL/GenBank/DDBJ whole genome shotgun (WGS) entry which is preliminary data.</text>
</comment>
<dbReference type="InterPro" id="IPR004923">
    <property type="entry name" value="FTR1/Fip1/EfeU"/>
</dbReference>
<dbReference type="PANTHER" id="PTHR31632:SF2">
    <property type="entry name" value="PLASMA MEMBRANE IRON PERMEASE"/>
    <property type="match status" value="1"/>
</dbReference>
<reference evidence="7 8" key="2">
    <citation type="submission" date="2018-03" db="EMBL/GenBank/DDBJ databases">
        <title>The ancient ancestry and fast evolution of plastids.</title>
        <authorList>
            <person name="Moore K.R."/>
            <person name="Magnabosco C."/>
            <person name="Momper L."/>
            <person name="Gold D.A."/>
            <person name="Bosak T."/>
            <person name="Fournier G.P."/>
        </authorList>
    </citation>
    <scope>NUCLEOTIDE SEQUENCE [LARGE SCALE GENOMIC DNA]</scope>
    <source>
        <strain evidence="7 8">CCAP 1448/3</strain>
    </source>
</reference>
<evidence type="ECO:0000313" key="7">
    <source>
        <dbReference type="EMBL" id="PSB02815.1"/>
    </source>
</evidence>
<dbReference type="OrthoDB" id="8215804at2"/>
<dbReference type="EMBL" id="PVWJ01000048">
    <property type="protein sequence ID" value="PSB02815.1"/>
    <property type="molecule type" value="Genomic_DNA"/>
</dbReference>
<evidence type="ECO:0000313" key="8">
    <source>
        <dbReference type="Proteomes" id="UP000238762"/>
    </source>
</evidence>
<feature type="transmembrane region" description="Helical" evidence="6">
    <location>
        <begin position="216"/>
        <end position="240"/>
    </location>
</feature>
<feature type="transmembrane region" description="Helical" evidence="6">
    <location>
        <begin position="299"/>
        <end position="318"/>
    </location>
</feature>
<evidence type="ECO:0000256" key="1">
    <source>
        <dbReference type="ARBA" id="ARBA00004141"/>
    </source>
</evidence>
<keyword evidence="3 6" id="KW-0812">Transmembrane</keyword>
<evidence type="ECO:0000256" key="5">
    <source>
        <dbReference type="ARBA" id="ARBA00023136"/>
    </source>
</evidence>
<sequence length="327" mass="35314">MSKRRRSQIIILCVIFSLIICLVPFAADAHPLAVSKLSLSSFNEFFPSLAVAPSVSASPSPQTYSYWDATFILLREGMEALLVIVALLAFLDKSGNSQYKRWIWIGAGAGLILAIITGIVVQLLVSNVAAIFTNREIIEGVVGLFAAAMLFYVSYWLHSKSSLGAWQGYIKGKMDSAIAKNSVYSLAILSFLAVFREGAETVLFYLGIAPAIGTQSLLIGLGIGTVMLIAIAFLMLGLGLRLPIKPFFIFASLLIYYLGFKFIGSSIHALQVAGIIPTDLIDFIPKFKPLGLYPSWETIIPQAIVLVVAIAVVVKTSLGGSEPESRS</sequence>
<comment type="subcellular location">
    <subcellularLocation>
        <location evidence="1">Membrane</location>
        <topology evidence="1">Multi-pass membrane protein</topology>
    </subcellularLocation>
</comment>
<dbReference type="RefSeq" id="WP_106288767.1">
    <property type="nucleotide sequence ID" value="NZ_CAWNTC010000038.1"/>
</dbReference>
<reference evidence="7 8" key="1">
    <citation type="submission" date="2018-02" db="EMBL/GenBank/DDBJ databases">
        <authorList>
            <person name="Cohen D.B."/>
            <person name="Kent A.D."/>
        </authorList>
    </citation>
    <scope>NUCLEOTIDE SEQUENCE [LARGE SCALE GENOMIC DNA]</scope>
    <source>
        <strain evidence="7 8">CCAP 1448/3</strain>
    </source>
</reference>